<dbReference type="InterPro" id="IPR036388">
    <property type="entry name" value="WH-like_DNA-bd_sf"/>
</dbReference>
<dbReference type="GO" id="GO:0003677">
    <property type="term" value="F:DNA binding"/>
    <property type="evidence" value="ECO:0007669"/>
    <property type="project" value="UniProtKB-KW"/>
</dbReference>
<keyword evidence="1" id="KW-0805">Transcription regulation</keyword>
<evidence type="ECO:0000256" key="1">
    <source>
        <dbReference type="ARBA" id="ARBA00023015"/>
    </source>
</evidence>
<dbReference type="InterPro" id="IPR050313">
    <property type="entry name" value="Carb_Metab_HTH_regulators"/>
</dbReference>
<evidence type="ECO:0000313" key="5">
    <source>
        <dbReference type="EMBL" id="OAT75320.1"/>
    </source>
</evidence>
<name>A0A1B7KZ00_9ENTR</name>
<keyword evidence="2" id="KW-0238">DNA-binding</keyword>
<dbReference type="InterPro" id="IPR036390">
    <property type="entry name" value="WH_DNA-bd_sf"/>
</dbReference>
<reference evidence="6" key="1">
    <citation type="submission" date="2016-05" db="EMBL/GenBank/DDBJ databases">
        <authorList>
            <person name="Behera P."/>
            <person name="Vaishampayan P."/>
            <person name="Singh N."/>
            <person name="Raina V."/>
            <person name="Suar M."/>
            <person name="Pattnaik A."/>
            <person name="Rastogi G."/>
        </authorList>
    </citation>
    <scope>NUCLEOTIDE SEQUENCE [LARGE SCALE GENOMIC DNA]</scope>
    <source>
        <strain evidence="6">MP23</strain>
    </source>
</reference>
<dbReference type="Proteomes" id="UP000078225">
    <property type="component" value="Unassembled WGS sequence"/>
</dbReference>
<dbReference type="PROSITE" id="PS51000">
    <property type="entry name" value="HTH_DEOR_2"/>
    <property type="match status" value="1"/>
</dbReference>
<dbReference type="SMART" id="SM00420">
    <property type="entry name" value="HTH_DEOR"/>
    <property type="match status" value="1"/>
</dbReference>
<organism evidence="5 6">
    <name type="scientific">Mangrovibacter phragmitis</name>
    <dbReference type="NCBI Taxonomy" id="1691903"/>
    <lineage>
        <taxon>Bacteria</taxon>
        <taxon>Pseudomonadati</taxon>
        <taxon>Pseudomonadota</taxon>
        <taxon>Gammaproteobacteria</taxon>
        <taxon>Enterobacterales</taxon>
        <taxon>Enterobacteriaceae</taxon>
        <taxon>Mangrovibacter</taxon>
    </lineage>
</organism>
<dbReference type="PANTHER" id="PTHR30363">
    <property type="entry name" value="HTH-TYPE TRANSCRIPTIONAL REGULATOR SRLR-RELATED"/>
    <property type="match status" value="1"/>
</dbReference>
<dbReference type="RefSeq" id="WP_064600914.1">
    <property type="nucleotide sequence ID" value="NZ_CP134782.1"/>
</dbReference>
<dbReference type="SUPFAM" id="SSF46785">
    <property type="entry name" value="Winged helix' DNA-binding domain"/>
    <property type="match status" value="1"/>
</dbReference>
<evidence type="ECO:0000256" key="2">
    <source>
        <dbReference type="ARBA" id="ARBA00023125"/>
    </source>
</evidence>
<dbReference type="PRINTS" id="PR00037">
    <property type="entry name" value="HTHLACR"/>
</dbReference>
<dbReference type="InterPro" id="IPR014036">
    <property type="entry name" value="DeoR-like_C"/>
</dbReference>
<dbReference type="InterPro" id="IPR001034">
    <property type="entry name" value="DeoR_HTH"/>
</dbReference>
<comment type="caution">
    <text evidence="5">The sequence shown here is derived from an EMBL/GenBank/DDBJ whole genome shotgun (WGS) entry which is preliminary data.</text>
</comment>
<dbReference type="Pfam" id="PF08220">
    <property type="entry name" value="HTH_DeoR"/>
    <property type="match status" value="1"/>
</dbReference>
<accession>A0A1B7KZ00</accession>
<dbReference type="InterPro" id="IPR018356">
    <property type="entry name" value="Tscrpt_reg_HTH_DeoR_CS"/>
</dbReference>
<evidence type="ECO:0000256" key="3">
    <source>
        <dbReference type="ARBA" id="ARBA00023163"/>
    </source>
</evidence>
<keyword evidence="6" id="KW-1185">Reference proteome</keyword>
<keyword evidence="3" id="KW-0804">Transcription</keyword>
<sequence>MNARHQKIIQLVNDKGSVSVNELSHLTGVSEVTIRQDLTALERENYLKRVHGSAIAMDLEDVGVRMNTRFPLKKTLAEYAASQVKDGESVFIEGGSTNALLARSLADNPSITLVTVSHYIAQLLKNARCEVIVLGGLYQKGSESVVGPLTRLCIQHVHFQKAFIGVDGWHKDTGFTGRNMMRSDVVCALLDKGIEAIALTDSSKFGIIHPYPLSTENHGFRHVITDSQLPADALKCMQEQGIQVDQVTDAAAIA</sequence>
<dbReference type="InterPro" id="IPR037171">
    <property type="entry name" value="NagB/RpiA_transferase-like"/>
</dbReference>
<dbReference type="AlphaFoldDB" id="A0A1B7KZ00"/>
<dbReference type="SUPFAM" id="SSF100950">
    <property type="entry name" value="NagB/RpiA/CoA transferase-like"/>
    <property type="match status" value="1"/>
</dbReference>
<feature type="domain" description="HTH deoR-type" evidence="4">
    <location>
        <begin position="1"/>
        <end position="56"/>
    </location>
</feature>
<dbReference type="STRING" id="1691903.A9B99_15755"/>
<dbReference type="PROSITE" id="PS00894">
    <property type="entry name" value="HTH_DEOR_1"/>
    <property type="match status" value="1"/>
</dbReference>
<dbReference type="Gene3D" id="3.40.50.1360">
    <property type="match status" value="1"/>
</dbReference>
<dbReference type="Gene3D" id="1.10.10.10">
    <property type="entry name" value="Winged helix-like DNA-binding domain superfamily/Winged helix DNA-binding domain"/>
    <property type="match status" value="1"/>
</dbReference>
<evidence type="ECO:0000313" key="6">
    <source>
        <dbReference type="Proteomes" id="UP000078225"/>
    </source>
</evidence>
<dbReference type="Pfam" id="PF00455">
    <property type="entry name" value="DeoRC"/>
    <property type="match status" value="1"/>
</dbReference>
<dbReference type="EMBL" id="LYRP01000048">
    <property type="protein sequence ID" value="OAT75320.1"/>
    <property type="molecule type" value="Genomic_DNA"/>
</dbReference>
<evidence type="ECO:0000259" key="4">
    <source>
        <dbReference type="PROSITE" id="PS51000"/>
    </source>
</evidence>
<dbReference type="NCBIfam" id="NF040887">
    <property type="entry name" value="trans_reg_YciT"/>
    <property type="match status" value="1"/>
</dbReference>
<dbReference type="OrthoDB" id="9797223at2"/>
<dbReference type="PANTHER" id="PTHR30363:SF59">
    <property type="entry name" value="DEOR FAMILY REGULATORY PROTEIN"/>
    <property type="match status" value="1"/>
</dbReference>
<gene>
    <name evidence="5" type="ORF">A9B99_15755</name>
</gene>
<dbReference type="SMART" id="SM01134">
    <property type="entry name" value="DeoRC"/>
    <property type="match status" value="1"/>
</dbReference>
<proteinExistence type="predicted"/>
<protein>
    <submittedName>
        <fullName evidence="5">DeoR family transcriptional regulator</fullName>
    </submittedName>
</protein>
<dbReference type="GO" id="GO:0003700">
    <property type="term" value="F:DNA-binding transcription factor activity"/>
    <property type="evidence" value="ECO:0007669"/>
    <property type="project" value="InterPro"/>
</dbReference>